<reference evidence="3" key="1">
    <citation type="submission" date="2020-03" db="EMBL/GenBank/DDBJ databases">
        <title>Draft Genome Sequence of Cylindrodendrum hubeiense.</title>
        <authorList>
            <person name="Buettner E."/>
            <person name="Kellner H."/>
        </authorList>
    </citation>
    <scope>NUCLEOTIDE SEQUENCE</scope>
    <source>
        <strain evidence="3">IHI 201604</strain>
    </source>
</reference>
<evidence type="ECO:0000256" key="1">
    <source>
        <dbReference type="PIRSR" id="PIRSR600250-50"/>
    </source>
</evidence>
<dbReference type="PRINTS" id="PR00977">
    <property type="entry name" value="SCYTLDPTASE"/>
</dbReference>
<dbReference type="InterPro" id="IPR000250">
    <property type="entry name" value="Peptidase_G1"/>
</dbReference>
<dbReference type="Pfam" id="PF01828">
    <property type="entry name" value="Peptidase_A4"/>
    <property type="match status" value="1"/>
</dbReference>
<feature type="chain" id="PRO_5040115629" description="Aspergillopepsin" evidence="2">
    <location>
        <begin position="19"/>
        <end position="275"/>
    </location>
</feature>
<dbReference type="InterPro" id="IPR038656">
    <property type="entry name" value="Peptidase_G1_sf"/>
</dbReference>
<feature type="signal peptide" evidence="2">
    <location>
        <begin position="1"/>
        <end position="18"/>
    </location>
</feature>
<keyword evidence="4" id="KW-1185">Reference proteome</keyword>
<organism evidence="3 4">
    <name type="scientific">Cylindrodendrum hubeiense</name>
    <dbReference type="NCBI Taxonomy" id="595255"/>
    <lineage>
        <taxon>Eukaryota</taxon>
        <taxon>Fungi</taxon>
        <taxon>Dikarya</taxon>
        <taxon>Ascomycota</taxon>
        <taxon>Pezizomycotina</taxon>
        <taxon>Sordariomycetes</taxon>
        <taxon>Hypocreomycetidae</taxon>
        <taxon>Hypocreales</taxon>
        <taxon>Nectriaceae</taxon>
        <taxon>Cylindrodendrum</taxon>
    </lineage>
</organism>
<dbReference type="CDD" id="cd13426">
    <property type="entry name" value="Peptidase_G1"/>
    <property type="match status" value="1"/>
</dbReference>
<accession>A0A9P5LCV7</accession>
<keyword evidence="2" id="KW-0732">Signal</keyword>
<evidence type="ECO:0000313" key="3">
    <source>
        <dbReference type="EMBL" id="KAF7552637.1"/>
    </source>
</evidence>
<name>A0A9P5LCV7_9HYPO</name>
<sequence>MKTSGLIATLIFASGSLAALGTEARRARSAEKIAVRSAGNRNSNLRFPAIDTDGSLDELTNNSYVEYSTNWAGAVLIGTGYNSVTGTVTVPKPSIPSGGSSRTTYYASAWVGLDGDTCETAILQTGIDVGIQGTSYVYEAWYEWYPDYSYTFTGFAISAGDSIRMTVKATSKTAGSATIENLTTGKSTSHSFSSQTQSLCETNAEWIVEDFQSGSSLVPFADFGEFIFTDAKATTTGGSTVGVSGATIIDIRQNSKVLTDCGTSGTYEVYCDYTG</sequence>
<evidence type="ECO:0008006" key="5">
    <source>
        <dbReference type="Google" id="ProtNLM"/>
    </source>
</evidence>
<dbReference type="OrthoDB" id="2862635at2759"/>
<dbReference type="AlphaFoldDB" id="A0A9P5LCV7"/>
<dbReference type="Gene3D" id="2.60.120.700">
    <property type="entry name" value="Peptidase G1"/>
    <property type="match status" value="1"/>
</dbReference>
<dbReference type="SUPFAM" id="SSF49899">
    <property type="entry name" value="Concanavalin A-like lectins/glucanases"/>
    <property type="match status" value="1"/>
</dbReference>
<feature type="active site" description="Proton acceptor" evidence="1">
    <location>
        <position position="209"/>
    </location>
</feature>
<protein>
    <recommendedName>
        <fullName evidence="5">Aspergillopepsin</fullName>
    </recommendedName>
</protein>
<dbReference type="Proteomes" id="UP000722485">
    <property type="component" value="Unassembled WGS sequence"/>
</dbReference>
<dbReference type="GO" id="GO:0006508">
    <property type="term" value="P:proteolysis"/>
    <property type="evidence" value="ECO:0007669"/>
    <property type="project" value="InterPro"/>
</dbReference>
<dbReference type="EMBL" id="JAANBB010000057">
    <property type="protein sequence ID" value="KAF7552637.1"/>
    <property type="molecule type" value="Genomic_DNA"/>
</dbReference>
<dbReference type="PANTHER" id="PTHR37536">
    <property type="entry name" value="PUTATIVE (AFU_ORTHOLOGUE AFUA_3G02970)-RELATED"/>
    <property type="match status" value="1"/>
</dbReference>
<dbReference type="GO" id="GO:0070007">
    <property type="term" value="F:glutamic-type endopeptidase activity"/>
    <property type="evidence" value="ECO:0007669"/>
    <property type="project" value="InterPro"/>
</dbReference>
<gene>
    <name evidence="3" type="ORF">G7Z17_g4168</name>
</gene>
<dbReference type="PANTHER" id="PTHR37536:SF1">
    <property type="entry name" value="ASPERGILLOPEPSIN, PUTAITVE (AFU_ORTHOLOGUE AFUA_7G01200)"/>
    <property type="match status" value="1"/>
</dbReference>
<evidence type="ECO:0000313" key="4">
    <source>
        <dbReference type="Proteomes" id="UP000722485"/>
    </source>
</evidence>
<comment type="caution">
    <text evidence="3">The sequence shown here is derived from an EMBL/GenBank/DDBJ whole genome shotgun (WGS) entry which is preliminary data.</text>
</comment>
<evidence type="ECO:0000256" key="2">
    <source>
        <dbReference type="SAM" id="SignalP"/>
    </source>
</evidence>
<dbReference type="InterPro" id="IPR013320">
    <property type="entry name" value="ConA-like_dom_sf"/>
</dbReference>
<proteinExistence type="predicted"/>